<dbReference type="KEGG" id="slp:Slip_1315"/>
<keyword evidence="9" id="KW-1185">Reference proteome</keyword>
<keyword evidence="2" id="KW-1003">Cell membrane</keyword>
<keyword evidence="5 7" id="KW-1133">Transmembrane helix</keyword>
<keyword evidence="3 8" id="KW-0808">Transferase</keyword>
<name>D7CMZ7_SYNLT</name>
<keyword evidence="4 7" id="KW-0812">Transmembrane</keyword>
<dbReference type="Proteomes" id="UP000000378">
    <property type="component" value="Chromosome"/>
</dbReference>
<protein>
    <submittedName>
        <fullName evidence="8">Prolipoprotein diacylglyceryl transferase</fullName>
    </submittedName>
</protein>
<evidence type="ECO:0000256" key="7">
    <source>
        <dbReference type="SAM" id="Phobius"/>
    </source>
</evidence>
<evidence type="ECO:0000313" key="8">
    <source>
        <dbReference type="EMBL" id="ADI02082.1"/>
    </source>
</evidence>
<dbReference type="RefSeq" id="WP_013175484.1">
    <property type="nucleotide sequence ID" value="NC_014220.1"/>
</dbReference>
<dbReference type="InterPro" id="IPR001640">
    <property type="entry name" value="Lgt"/>
</dbReference>
<reference evidence="8 9" key="2">
    <citation type="journal article" date="2010" name="Stand. Genomic Sci.">
        <title>Complete genome sequence of Syntrophothermus lipocalidus type strain (TGB-C1).</title>
        <authorList>
            <person name="Djao O.D."/>
            <person name="Zhang X."/>
            <person name="Lucas S."/>
            <person name="Lapidus A."/>
            <person name="Del Rio T.G."/>
            <person name="Nolan M."/>
            <person name="Tice H."/>
            <person name="Cheng J.F."/>
            <person name="Han C."/>
            <person name="Tapia R."/>
            <person name="Goodwin L."/>
            <person name="Pitluck S."/>
            <person name="Liolios K."/>
            <person name="Ivanova N."/>
            <person name="Mavromatis K."/>
            <person name="Mikhailova N."/>
            <person name="Ovchinnikova G."/>
            <person name="Pati A."/>
            <person name="Brambilla E."/>
            <person name="Chen A."/>
            <person name="Palaniappan K."/>
            <person name="Land M."/>
            <person name="Hauser L."/>
            <person name="Chang Y.J."/>
            <person name="Jeffries C.D."/>
            <person name="Rohde M."/>
            <person name="Sikorski J."/>
            <person name="Spring S."/>
            <person name="Goker M."/>
            <person name="Detter J.C."/>
            <person name="Woyke T."/>
            <person name="Bristow J."/>
            <person name="Eisen J.A."/>
            <person name="Markowitz V."/>
            <person name="Hugenholtz P."/>
            <person name="Kyrpides N.C."/>
            <person name="Klenk H.P."/>
        </authorList>
    </citation>
    <scope>NUCLEOTIDE SEQUENCE [LARGE SCALE GENOMIC DNA]</scope>
    <source>
        <strain evidence="9">DSM 12680 / TGB-C1</strain>
    </source>
</reference>
<dbReference type="Pfam" id="PF01790">
    <property type="entry name" value="LGT"/>
    <property type="match status" value="1"/>
</dbReference>
<evidence type="ECO:0000256" key="4">
    <source>
        <dbReference type="ARBA" id="ARBA00022692"/>
    </source>
</evidence>
<feature type="transmembrane region" description="Helical" evidence="7">
    <location>
        <begin position="46"/>
        <end position="69"/>
    </location>
</feature>
<dbReference type="GO" id="GO:0008961">
    <property type="term" value="F:phosphatidylglycerol-prolipoprotein diacylglyceryl transferase activity"/>
    <property type="evidence" value="ECO:0007669"/>
    <property type="project" value="InterPro"/>
</dbReference>
<evidence type="ECO:0000256" key="3">
    <source>
        <dbReference type="ARBA" id="ARBA00022679"/>
    </source>
</evidence>
<keyword evidence="6 7" id="KW-0472">Membrane</keyword>
<proteinExistence type="inferred from homology"/>
<gene>
    <name evidence="8" type="ordered locus">Slip_1315</name>
</gene>
<reference evidence="9" key="1">
    <citation type="journal article" date="2010" name="Stand. Genomic Sci.">
        <title>Complete genome sequence of Syntrophothermus lipocalidus type strain (TGB-C1T).</title>
        <authorList>
            <consortium name="US DOE Joint Genome Institute (JGI-PGF)"/>
            <person name="Djao O."/>
            <person name="Zhang X."/>
            <person name="Lucas S."/>
            <person name="Lapidus A."/>
            <person name="Glavina Del Rio T."/>
            <person name="Nolan M."/>
            <person name="Tice H."/>
            <person name="Cheng J."/>
            <person name="Han C."/>
            <person name="Tapia R."/>
            <person name="Goodwin L."/>
            <person name="Pitluck S."/>
            <person name="Liolios K."/>
            <person name="Ivanova N."/>
            <person name="Mavromatis K."/>
            <person name="Mikhailova N."/>
            <person name="Ovchinnikova G."/>
            <person name="Pati A."/>
            <person name="Brambilla E."/>
            <person name="Chen A."/>
            <person name="Palaniappan K."/>
            <person name="Land M."/>
            <person name="Hauser L."/>
            <person name="Chang Y."/>
            <person name="Jeffries C."/>
            <person name="Rohde M."/>
            <person name="Sikorski J."/>
            <person name="Spring S."/>
            <person name="Goker M."/>
            <person name="Detter J."/>
            <person name="Woyke T."/>
            <person name="Bristow J."/>
            <person name="Eisen J."/>
            <person name="Markowitz V."/>
            <person name="Hugenholtz P."/>
            <person name="Kyrpides N."/>
            <person name="Klenk H."/>
        </authorList>
    </citation>
    <scope>NUCLEOTIDE SEQUENCE [LARGE SCALE GENOMIC DNA]</scope>
    <source>
        <strain evidence="9">DSM 12680 / TGB-C1</strain>
    </source>
</reference>
<evidence type="ECO:0000256" key="6">
    <source>
        <dbReference type="ARBA" id="ARBA00023136"/>
    </source>
</evidence>
<accession>D7CMZ7</accession>
<dbReference type="PANTHER" id="PTHR30589:SF0">
    <property type="entry name" value="PHOSPHATIDYLGLYCEROL--PROLIPOPROTEIN DIACYLGLYCERYL TRANSFERASE"/>
    <property type="match status" value="1"/>
</dbReference>
<evidence type="ECO:0000256" key="2">
    <source>
        <dbReference type="ARBA" id="ARBA00022475"/>
    </source>
</evidence>
<dbReference type="GO" id="GO:0005886">
    <property type="term" value="C:plasma membrane"/>
    <property type="evidence" value="ECO:0007669"/>
    <property type="project" value="InterPro"/>
</dbReference>
<dbReference type="GO" id="GO:0042158">
    <property type="term" value="P:lipoprotein biosynthetic process"/>
    <property type="evidence" value="ECO:0007669"/>
    <property type="project" value="InterPro"/>
</dbReference>
<dbReference type="OrthoDB" id="871140at2"/>
<dbReference type="STRING" id="643648.Slip_1315"/>
<feature type="transmembrane region" description="Helical" evidence="7">
    <location>
        <begin position="12"/>
        <end position="34"/>
    </location>
</feature>
<dbReference type="HOGENOM" id="CLU_013386_1_2_9"/>
<dbReference type="PANTHER" id="PTHR30589">
    <property type="entry name" value="PROLIPOPROTEIN DIACYLGLYCERYL TRANSFERASE"/>
    <property type="match status" value="1"/>
</dbReference>
<feature type="transmembrane region" description="Helical" evidence="7">
    <location>
        <begin position="89"/>
        <end position="107"/>
    </location>
</feature>
<evidence type="ECO:0000256" key="5">
    <source>
        <dbReference type="ARBA" id="ARBA00022989"/>
    </source>
</evidence>
<evidence type="ECO:0000313" key="9">
    <source>
        <dbReference type="Proteomes" id="UP000000378"/>
    </source>
</evidence>
<dbReference type="AlphaFoldDB" id="D7CMZ7"/>
<organism evidence="8 9">
    <name type="scientific">Syntrophothermus lipocalidus (strain DSM 12680 / TGB-C1)</name>
    <dbReference type="NCBI Taxonomy" id="643648"/>
    <lineage>
        <taxon>Bacteria</taxon>
        <taxon>Bacillati</taxon>
        <taxon>Bacillota</taxon>
        <taxon>Clostridia</taxon>
        <taxon>Eubacteriales</taxon>
        <taxon>Syntrophomonadaceae</taxon>
        <taxon>Syntrophothermus</taxon>
    </lineage>
</organism>
<dbReference type="eggNOG" id="COG0682">
    <property type="taxonomic scope" value="Bacteria"/>
</dbReference>
<feature type="transmembrane region" description="Helical" evidence="7">
    <location>
        <begin position="207"/>
        <end position="233"/>
    </location>
</feature>
<comment type="similarity">
    <text evidence="1">Belongs to the Lgt family.</text>
</comment>
<sequence length="244" mass="27275">MVRHPLIDMGSFPIYNVMAGIGLISALLVLMHNLKDYNLCKPEEDRLLLLLAIAFVTGMGLSNVGNWFIMPGALDLPLLLRIKSAGLSFYFGLIGFLGTAAFLLKAFRYDVGMYLNAVVPSMLLFHGFGRIGCSLGGCCYGKIVNWNVFNTIFIERFPAREIEAILLFIGFFVTQYVIKERRLVFYLYAYPVTRFLLEFGRGDNRGVLITSVLSPSQIISVVIISLISVYFVLKMVSQHSTSSL</sequence>
<dbReference type="EMBL" id="CP002048">
    <property type="protein sequence ID" value="ADI02082.1"/>
    <property type="molecule type" value="Genomic_DNA"/>
</dbReference>
<evidence type="ECO:0000256" key="1">
    <source>
        <dbReference type="ARBA" id="ARBA00007150"/>
    </source>
</evidence>